<reference evidence="2" key="1">
    <citation type="submission" date="2019-04" db="EMBL/GenBank/DDBJ databases">
        <authorList>
            <consortium name="Science for Life Laboratories"/>
        </authorList>
    </citation>
    <scope>NUCLEOTIDE SEQUENCE</scope>
    <source>
        <strain evidence="2">MBLW1</strain>
    </source>
</reference>
<dbReference type="InParanoid" id="A0A6C2YNV7"/>
<dbReference type="SUPFAM" id="SSF109854">
    <property type="entry name" value="DinB/YfiT-like putative metalloenzymes"/>
    <property type="match status" value="1"/>
</dbReference>
<evidence type="ECO:0000313" key="2">
    <source>
        <dbReference type="EMBL" id="VIP03308.1"/>
    </source>
</evidence>
<name>A0A6C2YNV7_9BACT</name>
<accession>A0A6C2YNV7</accession>
<dbReference type="EMBL" id="LR593887">
    <property type="protein sequence ID" value="VTS03987.1"/>
    <property type="molecule type" value="Genomic_DNA"/>
</dbReference>
<sequence>MIASRIDAFLTRMQFARMYTLRILETIDPGDWFRVPPAGVTHVAWQVGHLAFAEFRLILERLCGHSPGDSIGFPAEFITWFGRDSIASADAASYPDVATIRAVFDGVHSATLREIRHCSESDLDLPPLSPHPICQTRAEVLDWASAHEMLHAGQIGLLRRQLGAKPIW</sequence>
<dbReference type="InterPro" id="IPR034660">
    <property type="entry name" value="DinB/YfiT-like"/>
</dbReference>
<gene>
    <name evidence="2" type="ORF">GMBLW1_06520</name>
</gene>
<feature type="domain" description="DinB-like" evidence="1">
    <location>
        <begin position="14"/>
        <end position="155"/>
    </location>
</feature>
<dbReference type="EMBL" id="LR586016">
    <property type="protein sequence ID" value="VIP03308.1"/>
    <property type="molecule type" value="Genomic_DNA"/>
</dbReference>
<dbReference type="RefSeq" id="WP_162658390.1">
    <property type="nucleotide sequence ID" value="NZ_LR593887.1"/>
</dbReference>
<dbReference type="AlphaFoldDB" id="A0A6C2YNV7"/>
<organism evidence="2">
    <name type="scientific">Tuwongella immobilis</name>
    <dbReference type="NCBI Taxonomy" id="692036"/>
    <lineage>
        <taxon>Bacteria</taxon>
        <taxon>Pseudomonadati</taxon>
        <taxon>Planctomycetota</taxon>
        <taxon>Planctomycetia</taxon>
        <taxon>Gemmatales</taxon>
        <taxon>Gemmataceae</taxon>
        <taxon>Tuwongella</taxon>
    </lineage>
</organism>
<dbReference type="Proteomes" id="UP000464378">
    <property type="component" value="Chromosome"/>
</dbReference>
<keyword evidence="3" id="KW-1185">Reference proteome</keyword>
<dbReference type="KEGG" id="tim:GMBLW1_06520"/>
<evidence type="ECO:0000313" key="3">
    <source>
        <dbReference type="Proteomes" id="UP000464378"/>
    </source>
</evidence>
<protein>
    <recommendedName>
        <fullName evidence="1">DinB-like domain-containing protein</fullName>
    </recommendedName>
</protein>
<dbReference type="InterPro" id="IPR024775">
    <property type="entry name" value="DinB-like"/>
</dbReference>
<dbReference type="Gene3D" id="1.20.120.450">
    <property type="entry name" value="dinb family like domain"/>
    <property type="match status" value="1"/>
</dbReference>
<evidence type="ECO:0000259" key="1">
    <source>
        <dbReference type="Pfam" id="PF12867"/>
    </source>
</evidence>
<proteinExistence type="predicted"/>
<dbReference type="Pfam" id="PF12867">
    <property type="entry name" value="DinB_2"/>
    <property type="match status" value="1"/>
</dbReference>